<name>A0A938YNS5_9ARCH</name>
<organism evidence="1 2">
    <name type="scientific">Candidatus Iainarchaeum sp</name>
    <dbReference type="NCBI Taxonomy" id="3101447"/>
    <lineage>
        <taxon>Archaea</taxon>
        <taxon>Candidatus Iainarchaeota</taxon>
        <taxon>Candidatus Iainarchaeia</taxon>
        <taxon>Candidatus Iainarchaeales</taxon>
        <taxon>Candidatus Iainarchaeaceae</taxon>
        <taxon>Candidatus Iainarchaeum</taxon>
    </lineage>
</organism>
<evidence type="ECO:0000313" key="1">
    <source>
        <dbReference type="EMBL" id="MBN2067553.1"/>
    </source>
</evidence>
<dbReference type="Gene3D" id="3.60.21.10">
    <property type="match status" value="1"/>
</dbReference>
<keyword evidence="1" id="KW-0436">Ligase</keyword>
<dbReference type="InterPro" id="IPR009097">
    <property type="entry name" value="Cyclic_Pdiesterase"/>
</dbReference>
<reference evidence="1" key="1">
    <citation type="submission" date="2021-01" db="EMBL/GenBank/DDBJ databases">
        <title>Active Sulfur Cycling in an Early Earth Analoge.</title>
        <authorList>
            <person name="Hahn C.R."/>
            <person name="Youssef N.H."/>
            <person name="Elshahed M."/>
        </authorList>
    </citation>
    <scope>NUCLEOTIDE SEQUENCE</scope>
    <source>
        <strain evidence="1">Zod_Metabat.1151</strain>
    </source>
</reference>
<dbReference type="InterPro" id="IPR029052">
    <property type="entry name" value="Metallo-depent_PP-like"/>
</dbReference>
<proteinExistence type="predicted"/>
<dbReference type="EMBL" id="JAFGDB010000062">
    <property type="protein sequence ID" value="MBN2067553.1"/>
    <property type="molecule type" value="Genomic_DNA"/>
</dbReference>
<dbReference type="Gene3D" id="3.90.1140.10">
    <property type="entry name" value="Cyclic phosphodiesterase"/>
    <property type="match status" value="1"/>
</dbReference>
<dbReference type="AlphaFoldDB" id="A0A938YNS5"/>
<protein>
    <submittedName>
        <fullName evidence="1">2'-5' RNA ligase family protein</fullName>
    </submittedName>
</protein>
<sequence>MSSLLKQKEKRLKSKKKCANYLIEFRFHGYAKRYAKELSKNISRKFQVKQVIRKGKPLHISLYGGFSTADENEMIKKFVSICKRFDLVKFKLNGFDHIDKHVIYLNVKPSTELIGLRSELAKELNTTCKAQPWDMPELDFIFHTTIAHGDIEEKFDEIWRYVSSLEIPNIDQCLLRATLLKKGKILREYDFIQREMLHRYEALSRRSMQKTISALKEIKANGGKRLEIHLAETPSTSKKIFLISDLHLDHTNIIKYTKRPFKNVKEMNDILVSNWNNTVRNQDTVYFLGDMAFGKGSHSAEYWLKKLNGKIVFIEGNHEDIKLKTFYSKDKNVFLKYKDEEFILTHDPALKPKGWKGWIIHGHHHNNHPTEFPLINSENKTINVSVELIKYTPIEIDKILGKRGI</sequence>
<dbReference type="GO" id="GO:0016874">
    <property type="term" value="F:ligase activity"/>
    <property type="evidence" value="ECO:0007669"/>
    <property type="project" value="UniProtKB-KW"/>
</dbReference>
<evidence type="ECO:0000313" key="2">
    <source>
        <dbReference type="Proteomes" id="UP000809243"/>
    </source>
</evidence>
<comment type="caution">
    <text evidence="1">The sequence shown here is derived from an EMBL/GenBank/DDBJ whole genome shotgun (WGS) entry which is preliminary data.</text>
</comment>
<dbReference type="SUPFAM" id="SSF56300">
    <property type="entry name" value="Metallo-dependent phosphatases"/>
    <property type="match status" value="1"/>
</dbReference>
<accession>A0A938YNS5</accession>
<dbReference type="Pfam" id="PF13563">
    <property type="entry name" value="2_5_RNA_ligase2"/>
    <property type="match status" value="1"/>
</dbReference>
<gene>
    <name evidence="1" type="ORF">JW744_03735</name>
</gene>
<dbReference type="SUPFAM" id="SSF55144">
    <property type="entry name" value="LigT-like"/>
    <property type="match status" value="1"/>
</dbReference>
<dbReference type="Proteomes" id="UP000809243">
    <property type="component" value="Unassembled WGS sequence"/>
</dbReference>